<reference evidence="1 2" key="1">
    <citation type="journal article" date="2014" name="Genome Biol. Evol.">
        <title>The genome of the myxosporean Thelohanellus kitauei shows adaptations to nutrient acquisition within its fish host.</title>
        <authorList>
            <person name="Yang Y."/>
            <person name="Xiong J."/>
            <person name="Zhou Z."/>
            <person name="Huo F."/>
            <person name="Miao W."/>
            <person name="Ran C."/>
            <person name="Liu Y."/>
            <person name="Zhang J."/>
            <person name="Feng J."/>
            <person name="Wang M."/>
            <person name="Wang M."/>
            <person name="Wang L."/>
            <person name="Yao B."/>
        </authorList>
    </citation>
    <scope>NUCLEOTIDE SEQUENCE [LARGE SCALE GENOMIC DNA]</scope>
    <source>
        <strain evidence="1">Wuqing</strain>
    </source>
</reference>
<name>A0A0C2IIC7_THEKT</name>
<dbReference type="EMBL" id="JWZT01004017">
    <property type="protein sequence ID" value="KII65094.1"/>
    <property type="molecule type" value="Genomic_DNA"/>
</dbReference>
<sequence>MPLAIIQVDECLLRGRRKFHCRMMLLGDEAIPDEDVLEFEILSQNADEEMDHRRHYGRRITGPLIFGLVECHLTEDGSYISNETRMFNVDRRNVETLLPIIQGAF</sequence>
<comment type="caution">
    <text evidence="1">The sequence shown here is derived from an EMBL/GenBank/DDBJ whole genome shotgun (WGS) entry which is preliminary data.</text>
</comment>
<protein>
    <submittedName>
        <fullName evidence="1">Uncharacterized protein</fullName>
    </submittedName>
</protein>
<evidence type="ECO:0000313" key="2">
    <source>
        <dbReference type="Proteomes" id="UP000031668"/>
    </source>
</evidence>
<gene>
    <name evidence="1" type="ORF">RF11_15914</name>
</gene>
<keyword evidence="2" id="KW-1185">Reference proteome</keyword>
<organism evidence="1 2">
    <name type="scientific">Thelohanellus kitauei</name>
    <name type="common">Myxosporean</name>
    <dbReference type="NCBI Taxonomy" id="669202"/>
    <lineage>
        <taxon>Eukaryota</taxon>
        <taxon>Metazoa</taxon>
        <taxon>Cnidaria</taxon>
        <taxon>Myxozoa</taxon>
        <taxon>Myxosporea</taxon>
        <taxon>Bivalvulida</taxon>
        <taxon>Platysporina</taxon>
        <taxon>Myxobolidae</taxon>
        <taxon>Thelohanellus</taxon>
    </lineage>
</organism>
<dbReference type="AlphaFoldDB" id="A0A0C2IIC7"/>
<evidence type="ECO:0000313" key="1">
    <source>
        <dbReference type="EMBL" id="KII65094.1"/>
    </source>
</evidence>
<proteinExistence type="predicted"/>
<dbReference type="Proteomes" id="UP000031668">
    <property type="component" value="Unassembled WGS sequence"/>
</dbReference>
<accession>A0A0C2IIC7</accession>